<dbReference type="InterPro" id="IPR006597">
    <property type="entry name" value="Sel1-like"/>
</dbReference>
<gene>
    <name evidence="1" type="ORF">BKG93_10110</name>
</gene>
<dbReference type="EMBL" id="MLAH01000065">
    <property type="protein sequence ID" value="OOF83458.1"/>
    <property type="molecule type" value="Genomic_DNA"/>
</dbReference>
<dbReference type="InterPro" id="IPR011990">
    <property type="entry name" value="TPR-like_helical_dom_sf"/>
</dbReference>
<dbReference type="InterPro" id="IPR050767">
    <property type="entry name" value="Sel1_AlgK"/>
</dbReference>
<dbReference type="PANTHER" id="PTHR11102:SF160">
    <property type="entry name" value="ERAD-ASSOCIATED E3 UBIQUITIN-PROTEIN LIGASE COMPONENT HRD3"/>
    <property type="match status" value="1"/>
</dbReference>
<reference evidence="1 2" key="1">
    <citation type="submission" date="2016-10" db="EMBL/GenBank/DDBJ databases">
        <title>Rodentibacter gen. nov. and new species.</title>
        <authorList>
            <person name="Christensen H."/>
        </authorList>
    </citation>
    <scope>NUCLEOTIDE SEQUENCE [LARGE SCALE GENOMIC DNA]</scope>
    <source>
        <strain evidence="1 2">Ppn157</strain>
    </source>
</reference>
<dbReference type="RefSeq" id="WP_077476931.1">
    <property type="nucleotide sequence ID" value="NZ_MLAH01000065.1"/>
</dbReference>
<dbReference type="SUPFAM" id="SSF81901">
    <property type="entry name" value="HCP-like"/>
    <property type="match status" value="1"/>
</dbReference>
<dbReference type="SMART" id="SM00671">
    <property type="entry name" value="SEL1"/>
    <property type="match status" value="3"/>
</dbReference>
<name>A0A1V3L1Q1_9PAST</name>
<evidence type="ECO:0000313" key="1">
    <source>
        <dbReference type="EMBL" id="OOF83458.1"/>
    </source>
</evidence>
<dbReference type="Proteomes" id="UP000189549">
    <property type="component" value="Unassembled WGS sequence"/>
</dbReference>
<dbReference type="AlphaFoldDB" id="A0A1V3L1Q1"/>
<evidence type="ECO:0008006" key="3">
    <source>
        <dbReference type="Google" id="ProtNLM"/>
    </source>
</evidence>
<sequence length="393" mass="45943">MSVENIGEKPGKKMGENEEVIKNIKELKNKFGSWRNLAAEIYCKIEIKENYSEESERKQKDRKEIIINAFAKTLEKAIRTIEAGERKNRTTIKLNGKTISFKEILSHLQQNNTSFKGAEYYIKANTDILYEKIKFSEKFAEEDLEKVKNDANQGHKEAQTTLGHFYYYYGENKIRNVKKALELYKLAAEQGDHLALYQLGLIYEYGDTDENIEPNKEKSYKYYKQSAEKNFPLALNKLAYYHYAKKEWKDFFTCAKKAKERGDVIGTLYLAHAYQEGLGTNENIKEAISLYQNLTGNEEAVPYRLEILWTLVILHKKLDTPAGQNDSKRYFNKFFNFLKQWIEKELDDNNVDLFNQFFNTNPDRYNRILAAAHHDYVHNPKKPSVISALFSSD</sequence>
<evidence type="ECO:0000313" key="2">
    <source>
        <dbReference type="Proteomes" id="UP000189549"/>
    </source>
</evidence>
<protein>
    <recommendedName>
        <fullName evidence="3">Sel1 repeat family protein</fullName>
    </recommendedName>
</protein>
<dbReference type="Gene3D" id="1.25.40.10">
    <property type="entry name" value="Tetratricopeptide repeat domain"/>
    <property type="match status" value="1"/>
</dbReference>
<dbReference type="PANTHER" id="PTHR11102">
    <property type="entry name" value="SEL-1-LIKE PROTEIN"/>
    <property type="match status" value="1"/>
</dbReference>
<accession>A0A1V3L1Q1</accession>
<proteinExistence type="predicted"/>
<dbReference type="Pfam" id="PF08238">
    <property type="entry name" value="Sel1"/>
    <property type="match status" value="3"/>
</dbReference>
<comment type="caution">
    <text evidence="1">The sequence shown here is derived from an EMBL/GenBank/DDBJ whole genome shotgun (WGS) entry which is preliminary data.</text>
</comment>
<organism evidence="1 2">
    <name type="scientific">Rodentibacter ratti</name>
    <dbReference type="NCBI Taxonomy" id="1906745"/>
    <lineage>
        <taxon>Bacteria</taxon>
        <taxon>Pseudomonadati</taxon>
        <taxon>Pseudomonadota</taxon>
        <taxon>Gammaproteobacteria</taxon>
        <taxon>Pasteurellales</taxon>
        <taxon>Pasteurellaceae</taxon>
        <taxon>Rodentibacter</taxon>
    </lineage>
</organism>